<evidence type="ECO:0000313" key="4">
    <source>
        <dbReference type="Proteomes" id="UP000192596"/>
    </source>
</evidence>
<accession>A0A1V8SVV1</accession>
<keyword evidence="4" id="KW-1185">Reference proteome</keyword>
<dbReference type="GO" id="GO:0043161">
    <property type="term" value="P:proteasome-mediated ubiquitin-dependent protein catabolic process"/>
    <property type="evidence" value="ECO:0007669"/>
    <property type="project" value="TreeGrafter"/>
</dbReference>
<dbReference type="GO" id="GO:0034657">
    <property type="term" value="C:GID complex"/>
    <property type="evidence" value="ECO:0007669"/>
    <property type="project" value="TreeGrafter"/>
</dbReference>
<proteinExistence type="inferred from homology"/>
<feature type="region of interest" description="Disordered" evidence="2">
    <location>
        <begin position="117"/>
        <end position="189"/>
    </location>
</feature>
<name>A0A1V8SVV1_9PEZI</name>
<evidence type="ECO:0000313" key="3">
    <source>
        <dbReference type="EMBL" id="OQO03283.1"/>
    </source>
</evidence>
<dbReference type="STRING" id="1507870.A0A1V8SVV1"/>
<protein>
    <recommendedName>
        <fullName evidence="5">Vacuolar import and degradation protein-domain-containing protein</fullName>
    </recommendedName>
</protein>
<dbReference type="Proteomes" id="UP000192596">
    <property type="component" value="Unassembled WGS sequence"/>
</dbReference>
<evidence type="ECO:0008006" key="5">
    <source>
        <dbReference type="Google" id="ProtNLM"/>
    </source>
</evidence>
<dbReference type="InterPro" id="IPR018618">
    <property type="entry name" value="GID4/10-like"/>
</dbReference>
<dbReference type="GO" id="GO:0007039">
    <property type="term" value="P:protein catabolic process in the vacuole"/>
    <property type="evidence" value="ECO:0007669"/>
    <property type="project" value="TreeGrafter"/>
</dbReference>
<sequence>MPSSSRRTSTPPPPHPSDLSRRERLQRVLARLNRAHEPPSAPSAYGNRTPSPNRQGLYDWAPVPLSGAAGASTEDHEMRRAEEELYRELTGDEMTEGQQDAAERRLWQRRLMEERARERRRRVVARESGNGESGLGQGEGSRTERMLRYVMQRERSGVSEEEERARGAGWWRPTPGGYEGSGLSTHEGSGQVRQENFAAFRRGYLAENLPPRLPRISTPVVSSSTGGKGKSEHALLENALVYLSRLRDCQTYGEALEAAVDNNLATKEWWADKHDDFVVDINSIEPLEPSHWLQPGAIFDGHQHASTSSMEIAHRPPSATHVAVEQINPNYRHSSTSDPTARSNQPLPFDASRPWLSHTIPSAPNLRQMSTKFLDPSHDHWPVRVTLHSVDWESMTLQGTMEAYDVPQHPASLLAARNASMHARPRAGKKHAPITTLMEGHILDHRAHSFLTPPPDEHRSYRGGPTTTNAFNSTPYTLPPKDPLTFPFATPNLDAQNWLALPPFRTPPSLLNTSFSPSEAMARTILSPRKINALSRDYIHMRWKERYFIHPRDGPSCSDEALGDRDRGHGLTISGFYYVSLRRSDGKVEGLYFDPRSRPYQVVRLQGKGRGGVWELA</sequence>
<gene>
    <name evidence="3" type="ORF">B0A48_11539</name>
</gene>
<dbReference type="Pfam" id="PF09783">
    <property type="entry name" value="Vac_ImportDeg"/>
    <property type="match status" value="1"/>
</dbReference>
<dbReference type="GO" id="GO:0006623">
    <property type="term" value="P:protein targeting to vacuole"/>
    <property type="evidence" value="ECO:0007669"/>
    <property type="project" value="TreeGrafter"/>
</dbReference>
<comment type="caution">
    <text evidence="3">The sequence shown here is derived from an EMBL/GenBank/DDBJ whole genome shotgun (WGS) entry which is preliminary data.</text>
</comment>
<dbReference type="PANTHER" id="PTHR14534">
    <property type="entry name" value="VACUOLAR IMPORT AND DEGRADATION PROTEIN 24"/>
    <property type="match status" value="1"/>
</dbReference>
<dbReference type="AlphaFoldDB" id="A0A1V8SVV1"/>
<evidence type="ECO:0000256" key="1">
    <source>
        <dbReference type="ARBA" id="ARBA00061469"/>
    </source>
</evidence>
<feature type="region of interest" description="Disordered" evidence="2">
    <location>
        <begin position="1"/>
        <end position="81"/>
    </location>
</feature>
<evidence type="ECO:0000256" key="2">
    <source>
        <dbReference type="SAM" id="MobiDB-lite"/>
    </source>
</evidence>
<feature type="compositionally biased region" description="Basic and acidic residues" evidence="2">
    <location>
        <begin position="141"/>
        <end position="166"/>
    </location>
</feature>
<dbReference type="EMBL" id="NAJO01000025">
    <property type="protein sequence ID" value="OQO03283.1"/>
    <property type="molecule type" value="Genomic_DNA"/>
</dbReference>
<dbReference type="GO" id="GO:0005773">
    <property type="term" value="C:vacuole"/>
    <property type="evidence" value="ECO:0007669"/>
    <property type="project" value="GOC"/>
</dbReference>
<dbReference type="OrthoDB" id="62at2759"/>
<dbReference type="GO" id="GO:0045721">
    <property type="term" value="P:negative regulation of gluconeogenesis"/>
    <property type="evidence" value="ECO:0007669"/>
    <property type="project" value="TreeGrafter"/>
</dbReference>
<dbReference type="PANTHER" id="PTHR14534:SF3">
    <property type="entry name" value="GID COMPLEX SUBUNIT 4 HOMOLOG"/>
    <property type="match status" value="1"/>
</dbReference>
<dbReference type="InParanoid" id="A0A1V8SVV1"/>
<organism evidence="3 4">
    <name type="scientific">Cryoendolithus antarcticus</name>
    <dbReference type="NCBI Taxonomy" id="1507870"/>
    <lineage>
        <taxon>Eukaryota</taxon>
        <taxon>Fungi</taxon>
        <taxon>Dikarya</taxon>
        <taxon>Ascomycota</taxon>
        <taxon>Pezizomycotina</taxon>
        <taxon>Dothideomycetes</taxon>
        <taxon>Dothideomycetidae</taxon>
        <taxon>Cladosporiales</taxon>
        <taxon>Cladosporiaceae</taxon>
        <taxon>Cryoendolithus</taxon>
    </lineage>
</organism>
<comment type="similarity">
    <text evidence="1">Belongs to the GID4/VID24 family.</text>
</comment>
<reference evidence="4" key="1">
    <citation type="submission" date="2017-03" db="EMBL/GenBank/DDBJ databases">
        <title>Genomes of endolithic fungi from Antarctica.</title>
        <authorList>
            <person name="Coleine C."/>
            <person name="Masonjones S."/>
            <person name="Stajich J.E."/>
        </authorList>
    </citation>
    <scope>NUCLEOTIDE SEQUENCE [LARGE SCALE GENOMIC DNA]</scope>
    <source>
        <strain evidence="4">CCFEE 5527</strain>
    </source>
</reference>